<dbReference type="SUPFAM" id="SSF52540">
    <property type="entry name" value="P-loop containing nucleoside triphosphate hydrolases"/>
    <property type="match status" value="1"/>
</dbReference>
<protein>
    <submittedName>
        <fullName evidence="2">Unannotated protein</fullName>
    </submittedName>
</protein>
<feature type="domain" description="AAA" evidence="1">
    <location>
        <begin position="22"/>
        <end position="198"/>
    </location>
</feature>
<evidence type="ECO:0000313" key="2">
    <source>
        <dbReference type="EMBL" id="CAB4964924.1"/>
    </source>
</evidence>
<dbReference type="PANTHER" id="PTHR13696:SF52">
    <property type="entry name" value="PARA FAMILY PROTEIN CT_582"/>
    <property type="match status" value="1"/>
</dbReference>
<evidence type="ECO:0000259" key="1">
    <source>
        <dbReference type="Pfam" id="PF13614"/>
    </source>
</evidence>
<dbReference type="CDD" id="cd02042">
    <property type="entry name" value="ParAB_family"/>
    <property type="match status" value="1"/>
</dbReference>
<gene>
    <name evidence="2" type="ORF">UFOPK3772_02584</name>
</gene>
<reference evidence="2" key="1">
    <citation type="submission" date="2020-05" db="EMBL/GenBank/DDBJ databases">
        <authorList>
            <person name="Chiriac C."/>
            <person name="Salcher M."/>
            <person name="Ghai R."/>
            <person name="Kavagutti S V."/>
        </authorList>
    </citation>
    <scope>NUCLEOTIDE SEQUENCE</scope>
</reference>
<dbReference type="PANTHER" id="PTHR13696">
    <property type="entry name" value="P-LOOP CONTAINING NUCLEOSIDE TRIPHOSPHATE HYDROLASE"/>
    <property type="match status" value="1"/>
</dbReference>
<accession>A0A6J7LGU3</accession>
<dbReference type="EMBL" id="CAFBNE010000104">
    <property type="protein sequence ID" value="CAB4964924.1"/>
    <property type="molecule type" value="Genomic_DNA"/>
</dbReference>
<dbReference type="InterPro" id="IPR027417">
    <property type="entry name" value="P-loop_NTPase"/>
</dbReference>
<dbReference type="AlphaFoldDB" id="A0A6J7LGU3"/>
<sequence length="275" mass="28893">MRGPTCAEEGAFLTAIGHDAYMRTVAILANKGGTGKTSLTIGLASAAAHRGLSVLVVDLDPQGNATSILRSQVGKTSVADVLANPTKGVIESAIAPCDWDAYIGELDVLPSHPNVIRFDAWNGSGALGKLRRALALVQGYDVAFIDCPPSLGALTREALTAADRAVIVTTPTYFGAQGVQRAVEEITEIASSTNPELSLAGVVINKVRSVSEEHDFRVKEMIALVGAKSVLKPSMPERIAFQQAEGTGTPVQLLGTTGSREVTVILDNYLTKILQ</sequence>
<proteinExistence type="predicted"/>
<organism evidence="2">
    <name type="scientific">freshwater metagenome</name>
    <dbReference type="NCBI Taxonomy" id="449393"/>
    <lineage>
        <taxon>unclassified sequences</taxon>
        <taxon>metagenomes</taxon>
        <taxon>ecological metagenomes</taxon>
    </lineage>
</organism>
<dbReference type="Pfam" id="PF13614">
    <property type="entry name" value="AAA_31"/>
    <property type="match status" value="1"/>
</dbReference>
<dbReference type="InterPro" id="IPR050678">
    <property type="entry name" value="DNA_Partitioning_ATPase"/>
</dbReference>
<name>A0A6J7LGU3_9ZZZZ</name>
<dbReference type="Gene3D" id="3.40.50.300">
    <property type="entry name" value="P-loop containing nucleotide triphosphate hydrolases"/>
    <property type="match status" value="1"/>
</dbReference>
<dbReference type="InterPro" id="IPR025669">
    <property type="entry name" value="AAA_dom"/>
</dbReference>